<dbReference type="HOGENOM" id="CLU_3096181_0_0_0"/>
<organism evidence="1 2">
    <name type="scientific">Blastopirellula marina DSM 3645</name>
    <dbReference type="NCBI Taxonomy" id="314230"/>
    <lineage>
        <taxon>Bacteria</taxon>
        <taxon>Pseudomonadati</taxon>
        <taxon>Planctomycetota</taxon>
        <taxon>Planctomycetia</taxon>
        <taxon>Pirellulales</taxon>
        <taxon>Pirellulaceae</taxon>
        <taxon>Blastopirellula</taxon>
    </lineage>
</organism>
<evidence type="ECO:0000313" key="1">
    <source>
        <dbReference type="EMBL" id="EAQ80021.1"/>
    </source>
</evidence>
<accession>A3ZTW4</accession>
<dbReference type="STRING" id="314230.DSM3645_05345"/>
<evidence type="ECO:0000313" key="2">
    <source>
        <dbReference type="Proteomes" id="UP000004358"/>
    </source>
</evidence>
<gene>
    <name evidence="1" type="ORF">DSM3645_05345</name>
</gene>
<protein>
    <submittedName>
        <fullName evidence="1">Uncharacterized protein</fullName>
    </submittedName>
</protein>
<reference evidence="1 2" key="1">
    <citation type="submission" date="2006-02" db="EMBL/GenBank/DDBJ databases">
        <authorList>
            <person name="Amann R."/>
            <person name="Ferriera S."/>
            <person name="Johnson J."/>
            <person name="Kravitz S."/>
            <person name="Halpern A."/>
            <person name="Remington K."/>
            <person name="Beeson K."/>
            <person name="Tran B."/>
            <person name="Rogers Y.-H."/>
            <person name="Friedman R."/>
            <person name="Venter J.C."/>
        </authorList>
    </citation>
    <scope>NUCLEOTIDE SEQUENCE [LARGE SCALE GENOMIC DNA]</scope>
    <source>
        <strain evidence="1 2">DSM 3645</strain>
    </source>
</reference>
<dbReference type="EMBL" id="AANZ01000011">
    <property type="protein sequence ID" value="EAQ80021.1"/>
    <property type="molecule type" value="Genomic_DNA"/>
</dbReference>
<comment type="caution">
    <text evidence="1">The sequence shown here is derived from an EMBL/GenBank/DDBJ whole genome shotgun (WGS) entry which is preliminary data.</text>
</comment>
<proteinExistence type="predicted"/>
<dbReference type="AlphaFoldDB" id="A3ZTW4"/>
<sequence>MFLPHTTAFIFFLAEKPPLLAEPTWKTLPVVRIFSIGGILTPIVIVTEFTP</sequence>
<name>A3ZTW4_9BACT</name>
<dbReference type="Proteomes" id="UP000004358">
    <property type="component" value="Unassembled WGS sequence"/>
</dbReference>